<keyword evidence="2" id="KW-1185">Reference proteome</keyword>
<evidence type="ECO:0000313" key="2">
    <source>
        <dbReference type="Proteomes" id="UP000626092"/>
    </source>
</evidence>
<organism evidence="1 2">
    <name type="scientific">Rhododendron simsii</name>
    <name type="common">Sims's rhododendron</name>
    <dbReference type="NCBI Taxonomy" id="118357"/>
    <lineage>
        <taxon>Eukaryota</taxon>
        <taxon>Viridiplantae</taxon>
        <taxon>Streptophyta</taxon>
        <taxon>Embryophyta</taxon>
        <taxon>Tracheophyta</taxon>
        <taxon>Spermatophyta</taxon>
        <taxon>Magnoliopsida</taxon>
        <taxon>eudicotyledons</taxon>
        <taxon>Gunneridae</taxon>
        <taxon>Pentapetalae</taxon>
        <taxon>asterids</taxon>
        <taxon>Ericales</taxon>
        <taxon>Ericaceae</taxon>
        <taxon>Ericoideae</taxon>
        <taxon>Rhodoreae</taxon>
        <taxon>Rhododendron</taxon>
    </lineage>
</organism>
<dbReference type="AlphaFoldDB" id="A0A834GQT9"/>
<protein>
    <submittedName>
        <fullName evidence="1">Uncharacterized protein</fullName>
    </submittedName>
</protein>
<accession>A0A834GQT9</accession>
<dbReference type="Proteomes" id="UP000626092">
    <property type="component" value="Unassembled WGS sequence"/>
</dbReference>
<dbReference type="OrthoDB" id="1648440at2759"/>
<gene>
    <name evidence="1" type="ORF">RHSIM_Rhsim07G0158400</name>
</gene>
<evidence type="ECO:0000313" key="1">
    <source>
        <dbReference type="EMBL" id="KAF7137385.1"/>
    </source>
</evidence>
<sequence length="125" mass="13905">MDNPSWGKSGSADEIGRGTFDFGSFTRLLKTGGYPENYPNFNSVNEGNELLNFNYPRAHQQSHEVYQHGEGYENMPWVNRFATTEQGAAGPSDNVPSVQQFVAEYNSSPHLYASDDFRQSRSSGG</sequence>
<name>A0A834GQT9_RHOSS</name>
<reference evidence="1" key="1">
    <citation type="submission" date="2019-11" db="EMBL/GenBank/DDBJ databases">
        <authorList>
            <person name="Liu Y."/>
            <person name="Hou J."/>
            <person name="Li T.-Q."/>
            <person name="Guan C.-H."/>
            <person name="Wu X."/>
            <person name="Wu H.-Z."/>
            <person name="Ling F."/>
            <person name="Zhang R."/>
            <person name="Shi X.-G."/>
            <person name="Ren J.-P."/>
            <person name="Chen E.-F."/>
            <person name="Sun J.-M."/>
        </authorList>
    </citation>
    <scope>NUCLEOTIDE SEQUENCE</scope>
    <source>
        <strain evidence="1">Adult_tree_wgs_1</strain>
        <tissue evidence="1">Leaves</tissue>
    </source>
</reference>
<proteinExistence type="predicted"/>
<dbReference type="EMBL" id="WJXA01000007">
    <property type="protein sequence ID" value="KAF7137385.1"/>
    <property type="molecule type" value="Genomic_DNA"/>
</dbReference>
<comment type="caution">
    <text evidence="1">The sequence shown here is derived from an EMBL/GenBank/DDBJ whole genome shotgun (WGS) entry which is preliminary data.</text>
</comment>